<evidence type="ECO:0000256" key="4">
    <source>
        <dbReference type="ARBA" id="ARBA00022989"/>
    </source>
</evidence>
<name>A0ABY0QPF8_CLOCO</name>
<dbReference type="PANTHER" id="PTHR30250:SF11">
    <property type="entry name" value="O-ANTIGEN TRANSPORTER-RELATED"/>
    <property type="match status" value="1"/>
</dbReference>
<protein>
    <submittedName>
        <fullName evidence="7">Membrane protein involved in the export of O-antigen and teichoic acid</fullName>
    </submittedName>
</protein>
<keyword evidence="3 6" id="KW-0812">Transmembrane</keyword>
<evidence type="ECO:0000256" key="3">
    <source>
        <dbReference type="ARBA" id="ARBA00022692"/>
    </source>
</evidence>
<dbReference type="RefSeq" id="WP_089868058.1">
    <property type="nucleotide sequence ID" value="NZ_FNGL01000035.1"/>
</dbReference>
<evidence type="ECO:0000256" key="5">
    <source>
        <dbReference type="ARBA" id="ARBA00023136"/>
    </source>
</evidence>
<feature type="transmembrane region" description="Helical" evidence="6">
    <location>
        <begin position="181"/>
        <end position="199"/>
    </location>
</feature>
<feature type="transmembrane region" description="Helical" evidence="6">
    <location>
        <begin position="20"/>
        <end position="42"/>
    </location>
</feature>
<keyword evidence="2" id="KW-1003">Cell membrane</keyword>
<comment type="subcellular location">
    <subcellularLocation>
        <location evidence="1">Cell membrane</location>
        <topology evidence="1">Multi-pass membrane protein</topology>
    </subcellularLocation>
</comment>
<keyword evidence="4 6" id="KW-1133">Transmembrane helix</keyword>
<feature type="transmembrane region" description="Helical" evidence="6">
    <location>
        <begin position="396"/>
        <end position="418"/>
    </location>
</feature>
<accession>A0ABY0QPF8</accession>
<feature type="transmembrane region" description="Helical" evidence="6">
    <location>
        <begin position="54"/>
        <end position="75"/>
    </location>
</feature>
<feature type="transmembrane region" description="Helical" evidence="6">
    <location>
        <begin position="220"/>
        <end position="240"/>
    </location>
</feature>
<evidence type="ECO:0000313" key="7">
    <source>
        <dbReference type="EMBL" id="SDL43894.1"/>
    </source>
</evidence>
<dbReference type="Pfam" id="PF13440">
    <property type="entry name" value="Polysacc_synt_3"/>
    <property type="match status" value="1"/>
</dbReference>
<gene>
    <name evidence="7" type="ORF">SAMN05216497_13512</name>
</gene>
<keyword evidence="8" id="KW-1185">Reference proteome</keyword>
<feature type="transmembrane region" description="Helical" evidence="6">
    <location>
        <begin position="340"/>
        <end position="362"/>
    </location>
</feature>
<feature type="transmembrane region" description="Helical" evidence="6">
    <location>
        <begin position="96"/>
        <end position="117"/>
    </location>
</feature>
<evidence type="ECO:0000256" key="1">
    <source>
        <dbReference type="ARBA" id="ARBA00004651"/>
    </source>
</evidence>
<evidence type="ECO:0000256" key="2">
    <source>
        <dbReference type="ARBA" id="ARBA00022475"/>
    </source>
</evidence>
<organism evidence="7 8">
    <name type="scientific">Clostridium cochlearium</name>
    <dbReference type="NCBI Taxonomy" id="1494"/>
    <lineage>
        <taxon>Bacteria</taxon>
        <taxon>Bacillati</taxon>
        <taxon>Bacillota</taxon>
        <taxon>Clostridia</taxon>
        <taxon>Eubacteriales</taxon>
        <taxon>Clostridiaceae</taxon>
        <taxon>Clostridium</taxon>
    </lineage>
</organism>
<feature type="transmembrane region" description="Helical" evidence="6">
    <location>
        <begin position="303"/>
        <end position="328"/>
    </location>
</feature>
<dbReference type="Proteomes" id="UP000198811">
    <property type="component" value="Unassembled WGS sequence"/>
</dbReference>
<evidence type="ECO:0000256" key="6">
    <source>
        <dbReference type="SAM" id="Phobius"/>
    </source>
</evidence>
<comment type="caution">
    <text evidence="7">The sequence shown here is derived from an EMBL/GenBank/DDBJ whole genome shotgun (WGS) entry which is preliminary data.</text>
</comment>
<keyword evidence="5 6" id="KW-0472">Membrane</keyword>
<dbReference type="PANTHER" id="PTHR30250">
    <property type="entry name" value="PST FAMILY PREDICTED COLANIC ACID TRANSPORTER"/>
    <property type="match status" value="1"/>
</dbReference>
<feature type="transmembrane region" description="Helical" evidence="6">
    <location>
        <begin position="156"/>
        <end position="175"/>
    </location>
</feature>
<feature type="transmembrane region" description="Helical" evidence="6">
    <location>
        <begin position="260"/>
        <end position="283"/>
    </location>
</feature>
<feature type="transmembrane region" description="Helical" evidence="6">
    <location>
        <begin position="369"/>
        <end position="390"/>
    </location>
</feature>
<dbReference type="EMBL" id="FNGL01000035">
    <property type="protein sequence ID" value="SDL43894.1"/>
    <property type="molecule type" value="Genomic_DNA"/>
</dbReference>
<feature type="transmembrane region" description="Helical" evidence="6">
    <location>
        <begin position="123"/>
        <end position="144"/>
    </location>
</feature>
<sequence length="427" mass="48480">MNKYMKKLEILTKKGLFHIFGTNIVNNIITFFTNIFIVRFLTKGQYGVFSYANNALSLFGLVSGIGLTSGILQFCSEKRNENEKYSLFKYGIKLGICVNFILSMCMFIYSLYGNIAIKESAQYIQQLMFLPIFMIIYEFMTILLRVKKENKKYARLLNMNTILYFVFACTGAYLYGITGTIMGRYIALALSICVGFFICKNDIIKIINSNRLMNNGRKDLIKYSLISCGSNSISQLLYLLDVYLIGVFIINSQVVASYKVATMIPTALAFIPLSIMVFIYPYFAEKNQDYIWVKEQCIKMFKILIILNGLISTILFIIAPLIISILWGKEYLDSVTPFRILSINYFVLATFRIPCGNILAMLRKVSVNFIVSIISGIVNIILDIILIKMYGSNGAAIATLLVVIISSGIAFPYLIHYLNKNIRGLEK</sequence>
<reference evidence="7 8" key="1">
    <citation type="submission" date="2016-10" db="EMBL/GenBank/DDBJ databases">
        <authorList>
            <person name="Varghese N."/>
            <person name="Submissions S."/>
        </authorList>
    </citation>
    <scope>NUCLEOTIDE SEQUENCE [LARGE SCALE GENOMIC DNA]</scope>
    <source>
        <strain evidence="7 8">NLAE-zl-C224</strain>
    </source>
</reference>
<evidence type="ECO:0000313" key="8">
    <source>
        <dbReference type="Proteomes" id="UP000198811"/>
    </source>
</evidence>
<proteinExistence type="predicted"/>
<dbReference type="InterPro" id="IPR050833">
    <property type="entry name" value="Poly_Biosynth_Transport"/>
</dbReference>